<dbReference type="OrthoDB" id="9787830at2"/>
<accession>A0A1M6STR3</accession>
<dbReference type="InterPro" id="IPR054828">
    <property type="entry name" value="Vit_B12_bind_prot"/>
</dbReference>
<dbReference type="Gene3D" id="3.40.50.1980">
    <property type="entry name" value="Nitrogenase molybdenum iron protein domain"/>
    <property type="match status" value="2"/>
</dbReference>
<dbReference type="InterPro" id="IPR050902">
    <property type="entry name" value="ABC_Transporter_SBP"/>
</dbReference>
<keyword evidence="1 2" id="KW-0732">Signal</keyword>
<dbReference type="AlphaFoldDB" id="A0A1M6STR3"/>
<name>A0A1M6STR3_9BACT</name>
<dbReference type="PROSITE" id="PS50983">
    <property type="entry name" value="FE_B12_PBP"/>
    <property type="match status" value="1"/>
</dbReference>
<dbReference type="SUPFAM" id="SSF53807">
    <property type="entry name" value="Helical backbone' metal receptor"/>
    <property type="match status" value="1"/>
</dbReference>
<evidence type="ECO:0000313" key="5">
    <source>
        <dbReference type="Proteomes" id="UP000183994"/>
    </source>
</evidence>
<sequence length="297" mass="32672">MIFSKKRLIPACLFFLLPLFFSAHAEQSGAGGYSRIISLGPSVTESLYALDCGDLIVGVSDYCIYPPEAVEKPRVGGILNPNLERYAALRPDLVIFRGKLDKVKDYCLSRNIDVMETEMDSIAGISDTINILGEKLGKEEKAGEVIANIHKELDEVKREVEGLSKPKVFLCVGRTPGGLSSIYTCSKTSFVSQVLKIAGGENVFSDIPTAYPEVSKESLIRQAPDIILEMRPSETFTKEQMDRMKEEWAVLRTLPAVRNGRIHIMTQDYLLVPGPRVGRAARAIADVIHSNPAGGEK</sequence>
<dbReference type="NCBIfam" id="NF038402">
    <property type="entry name" value="TroA_like"/>
    <property type="match status" value="1"/>
</dbReference>
<dbReference type="Proteomes" id="UP000183994">
    <property type="component" value="Unassembled WGS sequence"/>
</dbReference>
<evidence type="ECO:0000313" key="4">
    <source>
        <dbReference type="EMBL" id="SHK48114.1"/>
    </source>
</evidence>
<evidence type="ECO:0000256" key="2">
    <source>
        <dbReference type="SAM" id="SignalP"/>
    </source>
</evidence>
<keyword evidence="5" id="KW-1185">Reference proteome</keyword>
<protein>
    <submittedName>
        <fullName evidence="4">Iron complex transport system substrate-binding protein</fullName>
    </submittedName>
</protein>
<evidence type="ECO:0000256" key="1">
    <source>
        <dbReference type="ARBA" id="ARBA00022729"/>
    </source>
</evidence>
<dbReference type="InterPro" id="IPR002491">
    <property type="entry name" value="ABC_transptr_periplasmic_BD"/>
</dbReference>
<reference evidence="5" key="1">
    <citation type="submission" date="2016-11" db="EMBL/GenBank/DDBJ databases">
        <authorList>
            <person name="Varghese N."/>
            <person name="Submissions S."/>
        </authorList>
    </citation>
    <scope>NUCLEOTIDE SEQUENCE [LARGE SCALE GENOMIC DNA]</scope>
    <source>
        <strain evidence="5">DSM 16219</strain>
    </source>
</reference>
<dbReference type="PANTHER" id="PTHR30535">
    <property type="entry name" value="VITAMIN B12-BINDING PROTEIN"/>
    <property type="match status" value="1"/>
</dbReference>
<proteinExistence type="predicted"/>
<organism evidence="4 5">
    <name type="scientific">Desulfatibacillum alkenivorans DSM 16219</name>
    <dbReference type="NCBI Taxonomy" id="1121393"/>
    <lineage>
        <taxon>Bacteria</taxon>
        <taxon>Pseudomonadati</taxon>
        <taxon>Thermodesulfobacteriota</taxon>
        <taxon>Desulfobacteria</taxon>
        <taxon>Desulfobacterales</taxon>
        <taxon>Desulfatibacillaceae</taxon>
        <taxon>Desulfatibacillum</taxon>
    </lineage>
</organism>
<feature type="domain" description="Fe/B12 periplasmic-binding" evidence="3">
    <location>
        <begin position="35"/>
        <end position="292"/>
    </location>
</feature>
<feature type="chain" id="PRO_5009920937" evidence="2">
    <location>
        <begin position="26"/>
        <end position="297"/>
    </location>
</feature>
<dbReference type="RefSeq" id="WP_073477574.1">
    <property type="nucleotide sequence ID" value="NZ_FQZU01000025.1"/>
</dbReference>
<dbReference type="STRING" id="1121393.SAMN02745216_03528"/>
<dbReference type="PANTHER" id="PTHR30535:SF34">
    <property type="entry name" value="MOLYBDATE-BINDING PROTEIN MOLA"/>
    <property type="match status" value="1"/>
</dbReference>
<evidence type="ECO:0000259" key="3">
    <source>
        <dbReference type="PROSITE" id="PS50983"/>
    </source>
</evidence>
<dbReference type="Pfam" id="PF01497">
    <property type="entry name" value="Peripla_BP_2"/>
    <property type="match status" value="1"/>
</dbReference>
<feature type="signal peptide" evidence="2">
    <location>
        <begin position="1"/>
        <end position="25"/>
    </location>
</feature>
<gene>
    <name evidence="4" type="ORF">SAMN02745216_03528</name>
</gene>
<dbReference type="EMBL" id="FQZU01000025">
    <property type="protein sequence ID" value="SHK48114.1"/>
    <property type="molecule type" value="Genomic_DNA"/>
</dbReference>